<proteinExistence type="inferred from homology"/>
<keyword evidence="4" id="KW-0808">Transferase</keyword>
<feature type="domain" description="GST N-terminal" evidence="2">
    <location>
        <begin position="1"/>
        <end position="78"/>
    </location>
</feature>
<accession>A0A2A4XD89</accession>
<reference evidence="5" key="1">
    <citation type="submission" date="2017-08" db="EMBL/GenBank/DDBJ databases">
        <title>A dynamic microbial community with high functional redundancy inhabits the cold, oxic subseafloor aquifer.</title>
        <authorList>
            <person name="Tully B.J."/>
            <person name="Wheat C.G."/>
            <person name="Glazer B.T."/>
            <person name="Huber J.A."/>
        </authorList>
    </citation>
    <scope>NUCLEOTIDE SEQUENCE [LARGE SCALE GENOMIC DNA]</scope>
</reference>
<gene>
    <name evidence="4" type="ORF">COB20_02835</name>
</gene>
<dbReference type="SUPFAM" id="SSF47616">
    <property type="entry name" value="GST C-terminal domain-like"/>
    <property type="match status" value="1"/>
</dbReference>
<comment type="caution">
    <text evidence="4">The sequence shown here is derived from an EMBL/GenBank/DDBJ whole genome shotgun (WGS) entry which is preliminary data.</text>
</comment>
<dbReference type="Gene3D" id="1.20.1050.10">
    <property type="match status" value="1"/>
</dbReference>
<name>A0A2A4XD89_9GAMM</name>
<evidence type="ECO:0000256" key="1">
    <source>
        <dbReference type="RuleBase" id="RU003494"/>
    </source>
</evidence>
<organism evidence="4 5">
    <name type="scientific">SAR86 cluster bacterium</name>
    <dbReference type="NCBI Taxonomy" id="2030880"/>
    <lineage>
        <taxon>Bacteria</taxon>
        <taxon>Pseudomonadati</taxon>
        <taxon>Pseudomonadota</taxon>
        <taxon>Gammaproteobacteria</taxon>
        <taxon>SAR86 cluster</taxon>
    </lineage>
</organism>
<protein>
    <submittedName>
        <fullName evidence="4">Glutathione S-transferase</fullName>
    </submittedName>
</protein>
<dbReference type="Pfam" id="PF02798">
    <property type="entry name" value="GST_N"/>
    <property type="match status" value="1"/>
</dbReference>
<dbReference type="Proteomes" id="UP000218767">
    <property type="component" value="Unassembled WGS sequence"/>
</dbReference>
<dbReference type="InterPro" id="IPR010987">
    <property type="entry name" value="Glutathione-S-Trfase_C-like"/>
</dbReference>
<dbReference type="PROSITE" id="PS50404">
    <property type="entry name" value="GST_NTER"/>
    <property type="match status" value="1"/>
</dbReference>
<dbReference type="InterPro" id="IPR004045">
    <property type="entry name" value="Glutathione_S-Trfase_N"/>
</dbReference>
<evidence type="ECO:0000313" key="5">
    <source>
        <dbReference type="Proteomes" id="UP000218767"/>
    </source>
</evidence>
<evidence type="ECO:0000313" key="4">
    <source>
        <dbReference type="EMBL" id="PCI80583.1"/>
    </source>
</evidence>
<dbReference type="SUPFAM" id="SSF52833">
    <property type="entry name" value="Thioredoxin-like"/>
    <property type="match status" value="1"/>
</dbReference>
<dbReference type="InterPro" id="IPR036249">
    <property type="entry name" value="Thioredoxin-like_sf"/>
</dbReference>
<dbReference type="SFLD" id="SFLDG00358">
    <property type="entry name" value="Main_(cytGST)"/>
    <property type="match status" value="1"/>
</dbReference>
<dbReference type="InterPro" id="IPR004046">
    <property type="entry name" value="GST_C"/>
</dbReference>
<dbReference type="AlphaFoldDB" id="A0A2A4XD89"/>
<dbReference type="PROSITE" id="PS50405">
    <property type="entry name" value="GST_CTER"/>
    <property type="match status" value="1"/>
</dbReference>
<dbReference type="Pfam" id="PF00043">
    <property type="entry name" value="GST_C"/>
    <property type="match status" value="1"/>
</dbReference>
<dbReference type="GO" id="GO:0016740">
    <property type="term" value="F:transferase activity"/>
    <property type="evidence" value="ECO:0007669"/>
    <property type="project" value="UniProtKB-KW"/>
</dbReference>
<dbReference type="CDD" id="cd03046">
    <property type="entry name" value="GST_N_GTT1_like"/>
    <property type="match status" value="1"/>
</dbReference>
<sequence length="202" mass="23405">MHLYHCKNSRSLRPLWVLEELGLDYELVTMAFPPRFEHEGYLDINPLGTVPSLKDGELTLTESTAICHYLVDRYGPTPLAVRADEAEYGEYLNWLYRSDATLTFPQTLVLRYTRLEPIERRIPQVVEDYTKWYFSRLRSVESALEGKEFLCADRFTIADIAVGYALFMGISLGLNEHYKPNCQRYLSSLMARDGFKQAMAQE</sequence>
<dbReference type="Gene3D" id="3.40.30.10">
    <property type="entry name" value="Glutaredoxin"/>
    <property type="match status" value="1"/>
</dbReference>
<evidence type="ECO:0000259" key="3">
    <source>
        <dbReference type="PROSITE" id="PS50405"/>
    </source>
</evidence>
<dbReference type="PANTHER" id="PTHR44051:SF21">
    <property type="entry name" value="GLUTATHIONE S-TRANSFERASE FAMILY PROTEIN"/>
    <property type="match status" value="1"/>
</dbReference>
<dbReference type="SFLD" id="SFLDG01150">
    <property type="entry name" value="Main.1:_Beta-like"/>
    <property type="match status" value="1"/>
</dbReference>
<feature type="domain" description="GST C-terminal" evidence="3">
    <location>
        <begin position="84"/>
        <end position="202"/>
    </location>
</feature>
<evidence type="ECO:0000259" key="2">
    <source>
        <dbReference type="PROSITE" id="PS50404"/>
    </source>
</evidence>
<dbReference type="SFLD" id="SFLDS00019">
    <property type="entry name" value="Glutathione_Transferase_(cytos"/>
    <property type="match status" value="1"/>
</dbReference>
<dbReference type="EMBL" id="NVUL01000009">
    <property type="protein sequence ID" value="PCI80583.1"/>
    <property type="molecule type" value="Genomic_DNA"/>
</dbReference>
<comment type="similarity">
    <text evidence="1">Belongs to the GST superfamily.</text>
</comment>
<dbReference type="InterPro" id="IPR036282">
    <property type="entry name" value="Glutathione-S-Trfase_C_sf"/>
</dbReference>
<dbReference type="PANTHER" id="PTHR44051">
    <property type="entry name" value="GLUTATHIONE S-TRANSFERASE-RELATED"/>
    <property type="match status" value="1"/>
</dbReference>
<dbReference type="InterPro" id="IPR040079">
    <property type="entry name" value="Glutathione_S-Trfase"/>
</dbReference>